<dbReference type="EMBL" id="FJUY01000007">
    <property type="protein sequence ID" value="CZT19157.1"/>
    <property type="molecule type" value="Genomic_DNA"/>
</dbReference>
<dbReference type="GeneID" id="35600171"/>
<accession>A0A2D3V391</accession>
<dbReference type="OrthoDB" id="3849578at2759"/>
<reference evidence="2 3" key="1">
    <citation type="submission" date="2016-03" db="EMBL/GenBank/DDBJ databases">
        <authorList>
            <person name="Ploux O."/>
        </authorList>
    </citation>
    <scope>NUCLEOTIDE SEQUENCE [LARGE SCALE GENOMIC DNA]</scope>
    <source>
        <strain evidence="2 3">URUG2</strain>
    </source>
</reference>
<dbReference type="AlphaFoldDB" id="A0A2D3V391"/>
<dbReference type="Proteomes" id="UP000225277">
    <property type="component" value="Unassembled WGS sequence"/>
</dbReference>
<evidence type="ECO:0000313" key="2">
    <source>
        <dbReference type="EMBL" id="CZT19157.1"/>
    </source>
</evidence>
<name>A0A2D3V391_9PEZI</name>
<proteinExistence type="predicted"/>
<evidence type="ECO:0000259" key="1">
    <source>
        <dbReference type="Pfam" id="PF20150"/>
    </source>
</evidence>
<feature type="domain" description="2EXR" evidence="1">
    <location>
        <begin position="120"/>
        <end position="183"/>
    </location>
</feature>
<organism evidence="2 3">
    <name type="scientific">Ramularia collo-cygni</name>
    <dbReference type="NCBI Taxonomy" id="112498"/>
    <lineage>
        <taxon>Eukaryota</taxon>
        <taxon>Fungi</taxon>
        <taxon>Dikarya</taxon>
        <taxon>Ascomycota</taxon>
        <taxon>Pezizomycotina</taxon>
        <taxon>Dothideomycetes</taxon>
        <taxon>Dothideomycetidae</taxon>
        <taxon>Mycosphaerellales</taxon>
        <taxon>Mycosphaerellaceae</taxon>
        <taxon>Ramularia</taxon>
    </lineage>
</organism>
<gene>
    <name evidence="2" type="ORF">RCC_05003</name>
</gene>
<dbReference type="RefSeq" id="XP_023626047.1">
    <property type="nucleotide sequence ID" value="XM_023770279.1"/>
</dbReference>
<dbReference type="InterPro" id="IPR045518">
    <property type="entry name" value="2EXR"/>
</dbReference>
<keyword evidence="3" id="KW-1185">Reference proteome</keyword>
<dbReference type="Pfam" id="PF20150">
    <property type="entry name" value="2EXR"/>
    <property type="match status" value="1"/>
</dbReference>
<sequence length="332" mass="38662">MEDTSYLARKAQLHELGGRLYFREHWWKLNDQSNRQSDARLTSLGFGFLSTRNFACIRKTSWSRVAYLCTRAQRGMISYDKRLIGDLRQFCKERDFQMFKNLKKKELIELLERKDEEATFPRFMELPPELRIMIYEHSFDTSIDHSGSSQWQEWRASSFYTIPPRVTYASKALRQESLPIFYTGGLLKIRMNVRQATHGFTIKENGFATLFFAKASQATLECVKAIQVTFDCNFQETSASWLSFRDEWIVTITLPTASTPYQITQVSHPSRRYAPVGLPVHQKLLEKSLGEILEGMVSKAKGKRTTFERGDIFEIRRAFQELGDALEKKRVS</sequence>
<protein>
    <recommendedName>
        <fullName evidence="1">2EXR domain-containing protein</fullName>
    </recommendedName>
</protein>
<evidence type="ECO:0000313" key="3">
    <source>
        <dbReference type="Proteomes" id="UP000225277"/>
    </source>
</evidence>